<evidence type="ECO:0000313" key="1">
    <source>
        <dbReference type="EMBL" id="ACY17882.1"/>
    </source>
</evidence>
<evidence type="ECO:0008006" key="3">
    <source>
        <dbReference type="Google" id="ProtNLM"/>
    </source>
</evidence>
<accession>D0LYL6</accession>
<proteinExistence type="predicted"/>
<reference evidence="1 2" key="1">
    <citation type="journal article" date="2010" name="Stand. Genomic Sci.">
        <title>Complete genome sequence of Haliangium ochraceum type strain (SMP-2).</title>
        <authorList>
            <consortium name="US DOE Joint Genome Institute (JGI-PGF)"/>
            <person name="Ivanova N."/>
            <person name="Daum C."/>
            <person name="Lang E."/>
            <person name="Abt B."/>
            <person name="Kopitz M."/>
            <person name="Saunders E."/>
            <person name="Lapidus A."/>
            <person name="Lucas S."/>
            <person name="Glavina Del Rio T."/>
            <person name="Nolan M."/>
            <person name="Tice H."/>
            <person name="Copeland A."/>
            <person name="Cheng J.F."/>
            <person name="Chen F."/>
            <person name="Bruce D."/>
            <person name="Goodwin L."/>
            <person name="Pitluck S."/>
            <person name="Mavromatis K."/>
            <person name="Pati A."/>
            <person name="Mikhailova N."/>
            <person name="Chen A."/>
            <person name="Palaniappan K."/>
            <person name="Land M."/>
            <person name="Hauser L."/>
            <person name="Chang Y.J."/>
            <person name="Jeffries C.D."/>
            <person name="Detter J.C."/>
            <person name="Brettin T."/>
            <person name="Rohde M."/>
            <person name="Goker M."/>
            <person name="Bristow J."/>
            <person name="Markowitz V."/>
            <person name="Eisen J.A."/>
            <person name="Hugenholtz P."/>
            <person name="Kyrpides N.C."/>
            <person name="Klenk H.P."/>
        </authorList>
    </citation>
    <scope>NUCLEOTIDE SEQUENCE [LARGE SCALE GENOMIC DNA]</scope>
    <source>
        <strain evidence="2">DSM 14365 / CIP 107738 / JCM 11303 / AJ 13395 / SMP-2</strain>
    </source>
</reference>
<dbReference type="HOGENOM" id="CLU_056292_2_0_7"/>
<dbReference type="InterPro" id="IPR036866">
    <property type="entry name" value="RibonucZ/Hydroxyglut_hydro"/>
</dbReference>
<dbReference type="PANTHER" id="PTHR33835:SF1">
    <property type="entry name" value="METALLO-BETA-LACTAMASE DOMAIN-CONTAINING PROTEIN"/>
    <property type="match status" value="1"/>
</dbReference>
<evidence type="ECO:0000313" key="2">
    <source>
        <dbReference type="Proteomes" id="UP000001880"/>
    </source>
</evidence>
<dbReference type="InterPro" id="IPR025638">
    <property type="entry name" value="DUF4336"/>
</dbReference>
<dbReference type="KEGG" id="hoh:Hoch_5398"/>
<dbReference type="STRING" id="502025.Hoch_5398"/>
<dbReference type="Proteomes" id="UP000001880">
    <property type="component" value="Chromosome"/>
</dbReference>
<organism evidence="1 2">
    <name type="scientific">Haliangium ochraceum (strain DSM 14365 / JCM 11303 / SMP-2)</name>
    <dbReference type="NCBI Taxonomy" id="502025"/>
    <lineage>
        <taxon>Bacteria</taxon>
        <taxon>Pseudomonadati</taxon>
        <taxon>Myxococcota</taxon>
        <taxon>Polyangia</taxon>
        <taxon>Haliangiales</taxon>
        <taxon>Kofleriaceae</taxon>
        <taxon>Haliangium</taxon>
    </lineage>
</organism>
<protein>
    <recommendedName>
        <fullName evidence="3">DUF4336 domain-containing protein</fullName>
    </recommendedName>
</protein>
<name>D0LYL6_HALO1</name>
<dbReference type="PANTHER" id="PTHR33835">
    <property type="entry name" value="YALI0C07656P"/>
    <property type="match status" value="1"/>
</dbReference>
<sequence length="178" mass="20387">MSHGRDRAYRRLYEPLSTLKPVAEGVCDAIWIVDGPVVRMSFPLGLQVPFPTRTTVVRLSDGGLWVHSPGALPPSLAREVVFFHRASRTLILTDLIENFEVDTLRWPWSWLMRLSGAMHPDGKAPVDMRKTFRKGREAARASLARMLAWQPERVVISHGTWYQSHGTAELERAFRWLR</sequence>
<dbReference type="SUPFAM" id="SSF56281">
    <property type="entry name" value="Metallo-hydrolase/oxidoreductase"/>
    <property type="match status" value="1"/>
</dbReference>
<keyword evidence="2" id="KW-1185">Reference proteome</keyword>
<dbReference type="AlphaFoldDB" id="D0LYL6"/>
<dbReference type="OrthoDB" id="450111at2"/>
<dbReference type="EMBL" id="CP001804">
    <property type="protein sequence ID" value="ACY17882.1"/>
    <property type="molecule type" value="Genomic_DNA"/>
</dbReference>
<dbReference type="eggNOG" id="COG4221">
    <property type="taxonomic scope" value="Bacteria"/>
</dbReference>
<dbReference type="RefSeq" id="WP_012830474.1">
    <property type="nucleotide sequence ID" value="NC_013440.1"/>
</dbReference>
<gene>
    <name evidence="1" type="ordered locus">Hoch_5398</name>
</gene>